<feature type="region of interest" description="Disordered" evidence="1">
    <location>
        <begin position="190"/>
        <end position="224"/>
    </location>
</feature>
<dbReference type="AlphaFoldDB" id="A0A9J7EDI7"/>
<dbReference type="Proteomes" id="UP000301870">
    <property type="component" value="Chromosome 26"/>
</dbReference>
<proteinExistence type="predicted"/>
<keyword evidence="2" id="KW-1185">Reference proteome</keyword>
<protein>
    <submittedName>
        <fullName evidence="3">Uncharacterized protein LOC111358126</fullName>
    </submittedName>
</protein>
<dbReference type="RefSeq" id="XP_022828811.1">
    <property type="nucleotide sequence ID" value="XM_022973043.1"/>
</dbReference>
<feature type="compositionally biased region" description="Acidic residues" evidence="1">
    <location>
        <begin position="206"/>
        <end position="224"/>
    </location>
</feature>
<name>A0A9J7EDI7_SPOLT</name>
<dbReference type="GeneID" id="111358126"/>
<dbReference type="KEGG" id="sliu:111358126"/>
<accession>A0A9J7EDI7</accession>
<sequence length="224" mass="25058">MQDQSDDDDDLTKDMFKTSVLRQAYGDACLKLVVRKCHRACKNTLKGSCRTFQCRSEVKSCFKKRYKTACEKVFEGTPDISLRKINSDGPHVDITREGYLSVACQPQTGIGLPALRRNLVPNKGTIIANNSMGNDIELNILRDRYEKACQRLSRGKCTTACNYAHNATCVKFECEKKLKKSFKRNCKAQCKRAYTSTSKKQKGSDSDGDSDDSGSDDSSESDDD</sequence>
<evidence type="ECO:0000313" key="3">
    <source>
        <dbReference type="RefSeq" id="XP_022828811.1"/>
    </source>
</evidence>
<organism evidence="2 3">
    <name type="scientific">Spodoptera litura</name>
    <name type="common">Asian cotton leafworm</name>
    <dbReference type="NCBI Taxonomy" id="69820"/>
    <lineage>
        <taxon>Eukaryota</taxon>
        <taxon>Metazoa</taxon>
        <taxon>Ecdysozoa</taxon>
        <taxon>Arthropoda</taxon>
        <taxon>Hexapoda</taxon>
        <taxon>Insecta</taxon>
        <taxon>Pterygota</taxon>
        <taxon>Neoptera</taxon>
        <taxon>Endopterygota</taxon>
        <taxon>Lepidoptera</taxon>
        <taxon>Glossata</taxon>
        <taxon>Ditrysia</taxon>
        <taxon>Noctuoidea</taxon>
        <taxon>Noctuidae</taxon>
        <taxon>Amphipyrinae</taxon>
        <taxon>Spodoptera</taxon>
    </lineage>
</organism>
<evidence type="ECO:0000313" key="2">
    <source>
        <dbReference type="Proteomes" id="UP000301870"/>
    </source>
</evidence>
<reference evidence="3" key="1">
    <citation type="submission" date="2025-08" db="UniProtKB">
        <authorList>
            <consortium name="RefSeq"/>
        </authorList>
    </citation>
    <scope>IDENTIFICATION</scope>
    <source>
        <strain evidence="3">Ishihara</strain>
        <tissue evidence="3">Whole body</tissue>
    </source>
</reference>
<gene>
    <name evidence="3" type="primary">LOC111358126</name>
</gene>
<evidence type="ECO:0000256" key="1">
    <source>
        <dbReference type="SAM" id="MobiDB-lite"/>
    </source>
</evidence>
<dbReference type="OrthoDB" id="7262743at2759"/>